<keyword evidence="3" id="KW-1185">Reference proteome</keyword>
<feature type="region of interest" description="Disordered" evidence="1">
    <location>
        <begin position="97"/>
        <end position="142"/>
    </location>
</feature>
<dbReference type="Proteomes" id="UP001141806">
    <property type="component" value="Unassembled WGS sequence"/>
</dbReference>
<evidence type="ECO:0000256" key="1">
    <source>
        <dbReference type="SAM" id="MobiDB-lite"/>
    </source>
</evidence>
<feature type="compositionally biased region" description="Polar residues" evidence="1">
    <location>
        <begin position="97"/>
        <end position="114"/>
    </location>
</feature>
<comment type="caution">
    <text evidence="2">The sequence shown here is derived from an EMBL/GenBank/DDBJ whole genome shotgun (WGS) entry which is preliminary data.</text>
</comment>
<name>A0A9Q0R3E2_9MAGN</name>
<protein>
    <submittedName>
        <fullName evidence="2">Uncharacterized protein</fullName>
    </submittedName>
</protein>
<gene>
    <name evidence="2" type="ORF">NE237_032287</name>
</gene>
<sequence>MNLPVNSSSDPLWYPLPLSSGASNHVTDKPENLLGMIPYRGNCMHFAFSSGIPRRCFDPRTKKLHISRHVTFVEDESLYSDDPPHALPNLSTDVRLSSSLGSAPGETSSLSVAPQSAPDELDQPSLAASLPSPSASSGKTIEAPSISFPSTIIVRRSALIYGNSPFGSCRKESIPYPFRASSRAFLSPLIGRNEGCKVIILIGVGSFGCCDAFCGGSQYERVASSPLLFLPNMPIFIMPIEVTIDFASYSYYETRRATPLAYLKERHPKVFKEVGRRVCRPCNAVG</sequence>
<accession>A0A9Q0R3E2</accession>
<evidence type="ECO:0000313" key="2">
    <source>
        <dbReference type="EMBL" id="KAJ4981450.1"/>
    </source>
</evidence>
<organism evidence="2 3">
    <name type="scientific">Protea cynaroides</name>
    <dbReference type="NCBI Taxonomy" id="273540"/>
    <lineage>
        <taxon>Eukaryota</taxon>
        <taxon>Viridiplantae</taxon>
        <taxon>Streptophyta</taxon>
        <taxon>Embryophyta</taxon>
        <taxon>Tracheophyta</taxon>
        <taxon>Spermatophyta</taxon>
        <taxon>Magnoliopsida</taxon>
        <taxon>Proteales</taxon>
        <taxon>Proteaceae</taxon>
        <taxon>Protea</taxon>
    </lineage>
</organism>
<feature type="compositionally biased region" description="Low complexity" evidence="1">
    <location>
        <begin position="124"/>
        <end position="137"/>
    </location>
</feature>
<reference evidence="2" key="1">
    <citation type="journal article" date="2023" name="Plant J.">
        <title>The genome of the king protea, Protea cynaroides.</title>
        <authorList>
            <person name="Chang J."/>
            <person name="Duong T.A."/>
            <person name="Schoeman C."/>
            <person name="Ma X."/>
            <person name="Roodt D."/>
            <person name="Barker N."/>
            <person name="Li Z."/>
            <person name="Van de Peer Y."/>
            <person name="Mizrachi E."/>
        </authorList>
    </citation>
    <scope>NUCLEOTIDE SEQUENCE</scope>
    <source>
        <tissue evidence="2">Young leaves</tissue>
    </source>
</reference>
<dbReference type="AlphaFoldDB" id="A0A9Q0R3E2"/>
<evidence type="ECO:0000313" key="3">
    <source>
        <dbReference type="Proteomes" id="UP001141806"/>
    </source>
</evidence>
<proteinExistence type="predicted"/>
<dbReference type="EMBL" id="JAMYWD010000001">
    <property type="protein sequence ID" value="KAJ4981450.1"/>
    <property type="molecule type" value="Genomic_DNA"/>
</dbReference>